<keyword evidence="4" id="KW-1185">Reference proteome</keyword>
<dbReference type="CDD" id="cd00293">
    <property type="entry name" value="USP-like"/>
    <property type="match status" value="2"/>
</dbReference>
<evidence type="ECO:0000313" key="3">
    <source>
        <dbReference type="EMBL" id="ARN78594.1"/>
    </source>
</evidence>
<dbReference type="InterPro" id="IPR014729">
    <property type="entry name" value="Rossmann-like_a/b/a_fold"/>
</dbReference>
<dbReference type="Pfam" id="PF00582">
    <property type="entry name" value="Usp"/>
    <property type="match status" value="2"/>
</dbReference>
<sequence length="274" mass="30530">MKKILVPTDFSTEAENALRVAADIAKENNGEIYLLHLLDLPLHLANDSDGTLPEALFFMKIARERFDDLIKLDFLEGVRIHGDVETGATYSGIMDMVKRHNCDLIVMGSHGTGGIKNRYIGSNAEKVVRNSEIPVLIIKDRKKRLDVNEFVFATDLNPKSVSVLKKADAFAKATNCKLHLLYVNTPSKFLTTRQAEEKVKEYLQKTAVEPEDYSIYNDKTIEKGVFNFAQDIKGDIVGIGIKGRRGLSHFFGGSHTGNMVNASSIPVITFRISK</sequence>
<dbReference type="Gene3D" id="3.40.50.620">
    <property type="entry name" value="HUPs"/>
    <property type="match status" value="2"/>
</dbReference>
<dbReference type="InterPro" id="IPR006015">
    <property type="entry name" value="Universal_stress_UspA"/>
</dbReference>
<evidence type="ECO:0000313" key="4">
    <source>
        <dbReference type="Proteomes" id="UP000193431"/>
    </source>
</evidence>
<gene>
    <name evidence="3" type="ORF">BST97_11685</name>
</gene>
<accession>A0A1W6MLV7</accession>
<proteinExistence type="inferred from homology"/>
<comment type="similarity">
    <text evidence="1">Belongs to the universal stress protein A family.</text>
</comment>
<feature type="domain" description="UspA" evidence="2">
    <location>
        <begin position="151"/>
        <end position="270"/>
    </location>
</feature>
<reference evidence="3 4" key="1">
    <citation type="submission" date="2016-11" db="EMBL/GenBank/DDBJ databases">
        <title>Trade-off between light-utilization and light-protection in marine flavobacteria.</title>
        <authorList>
            <person name="Kumagai Y."/>
        </authorList>
    </citation>
    <scope>NUCLEOTIDE SEQUENCE [LARGE SCALE GENOMIC DNA]</scope>
    <source>
        <strain evidence="3 4">JCM 13191</strain>
    </source>
</reference>
<feature type="domain" description="UspA" evidence="2">
    <location>
        <begin position="1"/>
        <end position="139"/>
    </location>
</feature>
<dbReference type="EMBL" id="CP019344">
    <property type="protein sequence ID" value="ARN78594.1"/>
    <property type="molecule type" value="Genomic_DNA"/>
</dbReference>
<name>A0A1W6MLV7_9FLAO</name>
<dbReference type="PANTHER" id="PTHR46268">
    <property type="entry name" value="STRESS RESPONSE PROTEIN NHAX"/>
    <property type="match status" value="1"/>
</dbReference>
<protein>
    <submittedName>
        <fullName evidence="3">Universal stress protein UspA</fullName>
    </submittedName>
</protein>
<evidence type="ECO:0000259" key="2">
    <source>
        <dbReference type="Pfam" id="PF00582"/>
    </source>
</evidence>
<dbReference type="PRINTS" id="PR01438">
    <property type="entry name" value="UNVRSLSTRESS"/>
</dbReference>
<dbReference type="InterPro" id="IPR006016">
    <property type="entry name" value="UspA"/>
</dbReference>
<dbReference type="Proteomes" id="UP000193431">
    <property type="component" value="Chromosome"/>
</dbReference>
<organism evidence="3 4">
    <name type="scientific">Nonlabens spongiae</name>
    <dbReference type="NCBI Taxonomy" id="331648"/>
    <lineage>
        <taxon>Bacteria</taxon>
        <taxon>Pseudomonadati</taxon>
        <taxon>Bacteroidota</taxon>
        <taxon>Flavobacteriia</taxon>
        <taxon>Flavobacteriales</taxon>
        <taxon>Flavobacteriaceae</taxon>
        <taxon>Nonlabens</taxon>
    </lineage>
</organism>
<evidence type="ECO:0000256" key="1">
    <source>
        <dbReference type="ARBA" id="ARBA00008791"/>
    </source>
</evidence>
<dbReference type="SUPFAM" id="SSF52402">
    <property type="entry name" value="Adenine nucleotide alpha hydrolases-like"/>
    <property type="match status" value="2"/>
</dbReference>
<dbReference type="OrthoDB" id="1522603at2"/>
<dbReference type="RefSeq" id="WP_085767398.1">
    <property type="nucleotide sequence ID" value="NZ_CP019344.1"/>
</dbReference>
<dbReference type="AlphaFoldDB" id="A0A1W6MLV7"/>
<dbReference type="PANTHER" id="PTHR46268:SF6">
    <property type="entry name" value="UNIVERSAL STRESS PROTEIN UP12"/>
    <property type="match status" value="1"/>
</dbReference>
<dbReference type="STRING" id="331648.BST97_11685"/>